<comment type="caution">
    <text evidence="1">The sequence shown here is derived from an EMBL/GenBank/DDBJ whole genome shotgun (WGS) entry which is preliminary data.</text>
</comment>
<accession>A0A0W0UIS5</accession>
<name>A0A0W0UIS5_9GAMM</name>
<dbReference type="AlphaFoldDB" id="A0A0W0UIS5"/>
<dbReference type="STRING" id="455.Ljam_1928"/>
<sequence>MRCSIGCCFLPSLTVMEDHPDIKDMNALKQSKSLVVFDTFTKFFTERVLSYPAIKLPEKGLKNSNEIPSLSALVQQSLFKSKQFGKTQLLNRMRPATLFSDRNRGIVAVENLDEIETRNLGILSTEDTPNDLKDYFVSPHFPSRQYYQPKENSLMALWLRKYYLPVISGASGGVGKTISEINSLIVLSTNDYKLLAILIASSTIALGHHSFFEVIRPLSFFVGELEEKSNLVEFYEQVIPEEVKQLPSYKSHIETYSGLINEFVFNHSEEKSFTH</sequence>
<dbReference type="PATRIC" id="fig|455.5.peg.2031"/>
<evidence type="ECO:0000313" key="1">
    <source>
        <dbReference type="EMBL" id="KTD07733.1"/>
    </source>
</evidence>
<dbReference type="Proteomes" id="UP000054715">
    <property type="component" value="Unassembled WGS sequence"/>
</dbReference>
<proteinExistence type="predicted"/>
<dbReference type="EMBL" id="LNYG01000013">
    <property type="protein sequence ID" value="KTD07733.1"/>
    <property type="molecule type" value="Genomic_DNA"/>
</dbReference>
<dbReference type="RefSeq" id="WP_143093504.1">
    <property type="nucleotide sequence ID" value="NZ_LNYG01000013.1"/>
</dbReference>
<gene>
    <name evidence="1" type="ORF">Ljam_1928</name>
</gene>
<protein>
    <submittedName>
        <fullName evidence="1">Uncharacterized protein</fullName>
    </submittedName>
</protein>
<organism evidence="1 2">
    <name type="scientific">Legionella jamestowniensis</name>
    <dbReference type="NCBI Taxonomy" id="455"/>
    <lineage>
        <taxon>Bacteria</taxon>
        <taxon>Pseudomonadati</taxon>
        <taxon>Pseudomonadota</taxon>
        <taxon>Gammaproteobacteria</taxon>
        <taxon>Legionellales</taxon>
        <taxon>Legionellaceae</taxon>
        <taxon>Legionella</taxon>
    </lineage>
</organism>
<evidence type="ECO:0000313" key="2">
    <source>
        <dbReference type="Proteomes" id="UP000054715"/>
    </source>
</evidence>
<reference evidence="1 2" key="1">
    <citation type="submission" date="2015-11" db="EMBL/GenBank/DDBJ databases">
        <title>Genomic analysis of 38 Legionella species identifies large and diverse effector repertoires.</title>
        <authorList>
            <person name="Burstein D."/>
            <person name="Amaro F."/>
            <person name="Zusman T."/>
            <person name="Lifshitz Z."/>
            <person name="Cohen O."/>
            <person name="Gilbert J.A."/>
            <person name="Pupko T."/>
            <person name="Shuman H.A."/>
            <person name="Segal G."/>
        </authorList>
    </citation>
    <scope>NUCLEOTIDE SEQUENCE [LARGE SCALE GENOMIC DNA]</scope>
    <source>
        <strain evidence="1 2">JA-26-G1-E2</strain>
    </source>
</reference>